<evidence type="ECO:0000256" key="7">
    <source>
        <dbReference type="ARBA" id="ARBA00048954"/>
    </source>
</evidence>
<comment type="cofactor">
    <cofactor evidence="1">
        <name>[4Fe-4S] cluster</name>
        <dbReference type="ChEBI" id="CHEBI:49883"/>
    </cofactor>
</comment>
<gene>
    <name evidence="9" type="ORF">DY262_00905</name>
</gene>
<dbReference type="InterPro" id="IPR027417">
    <property type="entry name" value="P-loop_NTPase"/>
</dbReference>
<keyword evidence="10" id="KW-1185">Reference proteome</keyword>
<dbReference type="Pfam" id="PF13307">
    <property type="entry name" value="Helicase_C_2"/>
    <property type="match status" value="1"/>
</dbReference>
<accession>A0A372EPH1</accession>
<dbReference type="PROSITE" id="PS51193">
    <property type="entry name" value="HELICASE_ATP_BIND_2"/>
    <property type="match status" value="1"/>
</dbReference>
<evidence type="ECO:0000313" key="9">
    <source>
        <dbReference type="EMBL" id="RFP82426.1"/>
    </source>
</evidence>
<dbReference type="GO" id="GO:0006139">
    <property type="term" value="P:nucleobase-containing compound metabolic process"/>
    <property type="evidence" value="ECO:0007669"/>
    <property type="project" value="InterPro"/>
</dbReference>
<proteinExistence type="inferred from homology"/>
<dbReference type="Proteomes" id="UP000261931">
    <property type="component" value="Unassembled WGS sequence"/>
</dbReference>
<dbReference type="GO" id="GO:0003676">
    <property type="term" value="F:nucleic acid binding"/>
    <property type="evidence" value="ECO:0007669"/>
    <property type="project" value="InterPro"/>
</dbReference>
<evidence type="ECO:0000256" key="5">
    <source>
        <dbReference type="ARBA" id="ARBA00038058"/>
    </source>
</evidence>
<evidence type="ECO:0000256" key="2">
    <source>
        <dbReference type="ARBA" id="ARBA00022741"/>
    </source>
</evidence>
<dbReference type="EC" id="5.6.2.3" evidence="6"/>
<evidence type="ECO:0000256" key="1">
    <source>
        <dbReference type="ARBA" id="ARBA00001966"/>
    </source>
</evidence>
<dbReference type="PANTHER" id="PTHR11472">
    <property type="entry name" value="DNA REPAIR DEAD HELICASE RAD3/XP-D SUBFAMILY MEMBER"/>
    <property type="match status" value="1"/>
</dbReference>
<evidence type="ECO:0000259" key="8">
    <source>
        <dbReference type="PROSITE" id="PS51193"/>
    </source>
</evidence>
<dbReference type="AlphaFoldDB" id="A0A372EPH1"/>
<dbReference type="GO" id="GO:0016818">
    <property type="term" value="F:hydrolase activity, acting on acid anhydrides, in phosphorus-containing anhydrides"/>
    <property type="evidence" value="ECO:0007669"/>
    <property type="project" value="InterPro"/>
</dbReference>
<comment type="catalytic activity">
    <reaction evidence="7">
        <text>ATP + H2O = ADP + phosphate + H(+)</text>
        <dbReference type="Rhea" id="RHEA:13065"/>
        <dbReference type="ChEBI" id="CHEBI:15377"/>
        <dbReference type="ChEBI" id="CHEBI:15378"/>
        <dbReference type="ChEBI" id="CHEBI:30616"/>
        <dbReference type="ChEBI" id="CHEBI:43474"/>
        <dbReference type="ChEBI" id="CHEBI:456216"/>
        <dbReference type="EC" id="5.6.2.3"/>
    </reaction>
</comment>
<reference evidence="9 10" key="1">
    <citation type="submission" date="2018-08" db="EMBL/GenBank/DDBJ databases">
        <title>Hydrogenophaga sp. LA-38 isolated from sludge.</title>
        <authorList>
            <person name="Im W.-T."/>
        </authorList>
    </citation>
    <scope>NUCLEOTIDE SEQUENCE [LARGE SCALE GENOMIC DNA]</scope>
    <source>
        <strain evidence="9 10">LA-38</strain>
    </source>
</reference>
<organism evidence="9 10">
    <name type="scientific">Hydrogenophaga borbori</name>
    <dbReference type="NCBI Taxonomy" id="2294117"/>
    <lineage>
        <taxon>Bacteria</taxon>
        <taxon>Pseudomonadati</taxon>
        <taxon>Pseudomonadota</taxon>
        <taxon>Betaproteobacteria</taxon>
        <taxon>Burkholderiales</taxon>
        <taxon>Comamonadaceae</taxon>
        <taxon>Hydrogenophaga</taxon>
    </lineage>
</organism>
<dbReference type="SMART" id="SM00487">
    <property type="entry name" value="DEXDc"/>
    <property type="match status" value="1"/>
</dbReference>
<dbReference type="GO" id="GO:0043139">
    <property type="term" value="F:5'-3' DNA helicase activity"/>
    <property type="evidence" value="ECO:0007669"/>
    <property type="project" value="UniProtKB-EC"/>
</dbReference>
<evidence type="ECO:0000256" key="6">
    <source>
        <dbReference type="ARBA" id="ARBA00044969"/>
    </source>
</evidence>
<dbReference type="PANTHER" id="PTHR11472:SF34">
    <property type="entry name" value="REGULATOR OF TELOMERE ELONGATION HELICASE 1"/>
    <property type="match status" value="1"/>
</dbReference>
<dbReference type="InterPro" id="IPR045028">
    <property type="entry name" value="DinG/Rad3-like"/>
</dbReference>
<dbReference type="InterPro" id="IPR011545">
    <property type="entry name" value="DEAD/DEAH_box_helicase_dom"/>
</dbReference>
<evidence type="ECO:0000256" key="4">
    <source>
        <dbReference type="ARBA" id="ARBA00022840"/>
    </source>
</evidence>
<comment type="caution">
    <text evidence="9">The sequence shown here is derived from an EMBL/GenBank/DDBJ whole genome shotgun (WGS) entry which is preliminary data.</text>
</comment>
<dbReference type="InterPro" id="IPR014001">
    <property type="entry name" value="Helicase_ATP-bd"/>
</dbReference>
<dbReference type="InterPro" id="IPR006555">
    <property type="entry name" value="ATP-dep_Helicase_C"/>
</dbReference>
<name>A0A372EPH1_9BURK</name>
<dbReference type="SUPFAM" id="SSF52540">
    <property type="entry name" value="P-loop containing nucleoside triphosphate hydrolases"/>
    <property type="match status" value="1"/>
</dbReference>
<sequence length="665" mass="70843">MSELGARVAQALAPGGALARAWPGWTARAAQAAMAQAVAQAIEGGGALLVEAPAGSGKTLAYLLPWLLSGRRALVSTSTHVLQRQLAERDLPRLASATGQPVRVALLKGRGRYVCLARLQAAVEQGPRAGAPAEHAWLRELLAWAERGGDGDLDQVAGTDAIAGLHGRITSTSENCARQACARWADCHVERARRAALAADVVVINHHLWLAELQRHHLGRPRLLPEVDVVVFDEAHALHALRAQLGAEAFDQAALQRLWADLAALADGPLRGLQAWRLLAHDGQSATRALAQALAALPPREGRQAWPLGDRLAPWRLAHAVAAAQAALTASGEADPRPRRLLERTRSMAQVLHTLLSSEDPSAVWLDWRSPGDWTCLRPAAQGQDVAALALATAAPLGARSVVHASATLGLDDALGWHRQALAVDAAWSPRALRLVADDQDPSAAALFVPEDLPEPAEATHAQALAERIVPWIARLGGRCLVLATTRRAAQRIAQALQARARPDWRVLLVGERPTHAALEALRRAGGAAPTVVVASGALWQGIDVPGEALQLLVIDKLPFAPPDDPWLRQRLARAQALGADPFSEVQLADAAMALRQGVGRLIRRAGDRGLIVIGDVRLRRRAYGPALLAALPPSRWLDTEAEVDAWLGELAALTRASTTDRSTS</sequence>
<dbReference type="Gene3D" id="3.40.50.300">
    <property type="entry name" value="P-loop containing nucleotide triphosphate hydrolases"/>
    <property type="match status" value="2"/>
</dbReference>
<dbReference type="Pfam" id="PF00270">
    <property type="entry name" value="DEAD"/>
    <property type="match status" value="1"/>
</dbReference>
<evidence type="ECO:0000256" key="3">
    <source>
        <dbReference type="ARBA" id="ARBA00022801"/>
    </source>
</evidence>
<dbReference type="GO" id="GO:0005524">
    <property type="term" value="F:ATP binding"/>
    <property type="evidence" value="ECO:0007669"/>
    <property type="project" value="UniProtKB-KW"/>
</dbReference>
<keyword evidence="9" id="KW-0347">Helicase</keyword>
<dbReference type="EMBL" id="QVLS01000001">
    <property type="protein sequence ID" value="RFP82426.1"/>
    <property type="molecule type" value="Genomic_DNA"/>
</dbReference>
<evidence type="ECO:0000313" key="10">
    <source>
        <dbReference type="Proteomes" id="UP000261931"/>
    </source>
</evidence>
<comment type="similarity">
    <text evidence="5">Belongs to the helicase family. DinG subfamily.</text>
</comment>
<dbReference type="RefSeq" id="WP_116957124.1">
    <property type="nucleotide sequence ID" value="NZ_QVLS01000001.1"/>
</dbReference>
<keyword evidence="2" id="KW-0547">Nucleotide-binding</keyword>
<keyword evidence="3" id="KW-0378">Hydrolase</keyword>
<feature type="domain" description="Helicase ATP-binding" evidence="8">
    <location>
        <begin position="17"/>
        <end position="301"/>
    </location>
</feature>
<dbReference type="SMART" id="SM00491">
    <property type="entry name" value="HELICc2"/>
    <property type="match status" value="1"/>
</dbReference>
<keyword evidence="4" id="KW-0067">ATP-binding</keyword>
<protein>
    <recommendedName>
        <fullName evidence="6">DNA 5'-3' helicase</fullName>
        <ecNumber evidence="6">5.6.2.3</ecNumber>
    </recommendedName>
</protein>
<dbReference type="InterPro" id="IPR014013">
    <property type="entry name" value="Helic_SF1/SF2_ATP-bd_DinG/Rad3"/>
</dbReference>